<evidence type="ECO:0000313" key="9">
    <source>
        <dbReference type="Proteomes" id="UP000007110"/>
    </source>
</evidence>
<dbReference type="GO" id="GO:0070736">
    <property type="term" value="F:protein-glycine ligase activity, initiating"/>
    <property type="evidence" value="ECO:0000318"/>
    <property type="project" value="GO_Central"/>
</dbReference>
<feature type="region of interest" description="Disordered" evidence="7">
    <location>
        <begin position="1"/>
        <end position="41"/>
    </location>
</feature>
<proteinExistence type="predicted"/>
<dbReference type="GO" id="GO:0015630">
    <property type="term" value="C:microtubule cytoskeleton"/>
    <property type="evidence" value="ECO:0000318"/>
    <property type="project" value="GO_Central"/>
</dbReference>
<dbReference type="GO" id="GO:0007283">
    <property type="term" value="P:spermatogenesis"/>
    <property type="evidence" value="ECO:0000318"/>
    <property type="project" value="GO_Central"/>
</dbReference>
<feature type="region of interest" description="Disordered" evidence="7">
    <location>
        <begin position="155"/>
        <end position="330"/>
    </location>
</feature>
<evidence type="ECO:0000256" key="3">
    <source>
        <dbReference type="ARBA" id="ARBA00022598"/>
    </source>
</evidence>
<organism evidence="8 9">
    <name type="scientific">Strongylocentrotus purpuratus</name>
    <name type="common">Purple sea urchin</name>
    <dbReference type="NCBI Taxonomy" id="7668"/>
    <lineage>
        <taxon>Eukaryota</taxon>
        <taxon>Metazoa</taxon>
        <taxon>Echinodermata</taxon>
        <taxon>Eleutherozoa</taxon>
        <taxon>Echinozoa</taxon>
        <taxon>Echinoidea</taxon>
        <taxon>Euechinoidea</taxon>
        <taxon>Echinacea</taxon>
        <taxon>Camarodonta</taxon>
        <taxon>Echinidea</taxon>
        <taxon>Strongylocentrotidae</taxon>
        <taxon>Strongylocentrotus</taxon>
    </lineage>
</organism>
<feature type="compositionally biased region" description="Basic and acidic residues" evidence="7">
    <location>
        <begin position="942"/>
        <end position="952"/>
    </location>
</feature>
<dbReference type="GO" id="GO:0036126">
    <property type="term" value="C:sperm flagellum"/>
    <property type="evidence" value="ECO:0000318"/>
    <property type="project" value="GO_Central"/>
</dbReference>
<comment type="subcellular location">
    <subcellularLocation>
        <location evidence="1">Cytoplasm</location>
        <location evidence="1">Cytoskeleton</location>
    </subcellularLocation>
</comment>
<sequence length="1209" mass="135162">MLQIESVSSRIGIDHSQSSSSSHDPSSTSSSGVDGGVGSGSSVVVECTRIPHQRFSFDRYEQELTFTPKLNATSLKLAHERRTQVKSGMVQRAPAPTRVTRLPDSNLHHASSMSPIPKLPGSEFTFKPQMSTASAKIAEGLGTTFMARQELHLQKQRQKLEQSTKLPLRGRLSPVPNIAKTRRLSLKEKEDHNEEASQVAWRTPSSTPNLIDAKESSPGETASKRPTGGSTPSLLAPVKPGRGGTLMQTSVSFNKLQDSAYGPNTSMSLKRLKGNTKPKHLNHKRGTTYPSEGHSSQLEEDSEQTSPLFPCNHTRSKTNASPELSPRSKARYSISKAPNTDRLRNAKIMAEKAMKMKKIFTIQGPYPVVRASLMRRSWVEKEYRLMNPHKYKKKNGGEADDSESDDDDDMDDDNACDDGNDDLFTDPNGACGIMSRIVRNATPSFLWTVRKGAVDYKLLRKDTIVNHFCKNGTFTTKVGLCLSLKNLPWFEEREAETFLPRCYRICADEEKEAFVDDYRVSAAIGVLKWIVMKQDGDLDIDLTEEEENKESDKTEENKNITSPRNGKALKARKIPVVLGTPFVNIAIKIVEDFLASHEHDDIDEDLSPLLTDEQWDKFITEYYQLTSERGSIDDVTMHYVYCESLLNRLRSILPQLDMQGLRNIWIVKPGAKSRGRGIMCMNKLDEILKLVGNPMVKKEGKWIVQKYIERPLLIYQTKFDIRQWFLVTDWNPLTIWWYDACYLRFCTQPFSLDDLAQSIHLSNQSIQKNYDNAVERDENLPYDNMWDSDTFRKYLDDRGFEGLWESVIVPGMKKAIVDSMLCAQDAMEARKNSFELYGADFMLTDDFLPWMLEINASPAMGASTPVTEEMCASVIEDTMKVVLDRRHDKNCDTGKFQVLFKGPSVSVPPYIGSSVSVDGVGVRRPVTMNRQKSINNIISPRPEAERKSDPQRSKTPGGKMDKTSAFQKLGLKTGATPKATTMEDMKKKLAVSPSKPQDLPAAGQHEARNCLSRQSRSSIDGVWSNTCTQCGNGRGYILDTSHQSQVCDCQRGSLVVPDAHLDEPRPSSRPSTAILRLTMVTTPSPPSQGRSITPRRLSHPNLGVALGVASNPLQTTMFINDKVFELSSSQNDPLPKAINYISDSVGQLVTLNDSADLSGVARPGRLGFSQSRTRPNVNRQRRENLAFMKANGELRSPGPMPTVLTNARR</sequence>
<dbReference type="FunFam" id="3.30.470.20:FF:000032">
    <property type="entry name" value="tubulin monoglycylase TTLL3 isoform X2"/>
    <property type="match status" value="1"/>
</dbReference>
<dbReference type="InParanoid" id="A0A7M7N9L5"/>
<feature type="compositionally biased region" description="Polar residues" evidence="7">
    <location>
        <begin position="928"/>
        <end position="938"/>
    </location>
</feature>
<keyword evidence="6" id="KW-0206">Cytoskeleton</keyword>
<dbReference type="AlphaFoldDB" id="A0A7M7N9L5"/>
<keyword evidence="3" id="KW-0436">Ligase</keyword>
<dbReference type="GO" id="GO:0035082">
    <property type="term" value="P:axoneme assembly"/>
    <property type="evidence" value="ECO:0000318"/>
    <property type="project" value="GO_Central"/>
</dbReference>
<protein>
    <submittedName>
        <fullName evidence="8">Uncharacterized protein</fullName>
    </submittedName>
</protein>
<dbReference type="EnsemblMetazoa" id="XM_030977490">
    <property type="protein sequence ID" value="XP_030833350"/>
    <property type="gene ID" value="LOC578867"/>
</dbReference>
<dbReference type="InterPro" id="IPR051437">
    <property type="entry name" value="TTLL_monoglycylase"/>
</dbReference>
<dbReference type="Proteomes" id="UP000007110">
    <property type="component" value="Unassembled WGS sequence"/>
</dbReference>
<feature type="region of interest" description="Disordered" evidence="7">
    <location>
        <begin position="544"/>
        <end position="564"/>
    </location>
</feature>
<dbReference type="GO" id="GO:0005524">
    <property type="term" value="F:ATP binding"/>
    <property type="evidence" value="ECO:0007669"/>
    <property type="project" value="UniProtKB-KW"/>
</dbReference>
<dbReference type="PANTHER" id="PTHR45870:SF2">
    <property type="entry name" value="TUBULIN MONOGLYCYLASE TTLL3"/>
    <property type="match status" value="1"/>
</dbReference>
<dbReference type="GO" id="GO:0030317">
    <property type="term" value="P:flagellated sperm motility"/>
    <property type="evidence" value="ECO:0000318"/>
    <property type="project" value="GO_Central"/>
</dbReference>
<keyword evidence="5" id="KW-0067">ATP-binding</keyword>
<dbReference type="PANTHER" id="PTHR45870">
    <property type="entry name" value="TUBULIN MONOGLYCYLASE TTLL3"/>
    <property type="match status" value="1"/>
</dbReference>
<feature type="compositionally biased region" description="Low complexity" evidence="7">
    <location>
        <begin position="8"/>
        <end position="32"/>
    </location>
</feature>
<dbReference type="SUPFAM" id="SSF56059">
    <property type="entry name" value="Glutathione synthetase ATP-binding domain-like"/>
    <property type="match status" value="1"/>
</dbReference>
<evidence type="ECO:0000256" key="7">
    <source>
        <dbReference type="SAM" id="MobiDB-lite"/>
    </source>
</evidence>
<evidence type="ECO:0000256" key="6">
    <source>
        <dbReference type="ARBA" id="ARBA00023212"/>
    </source>
</evidence>
<dbReference type="FunCoup" id="A0A7M7N9L5">
    <property type="interactions" value="434"/>
</dbReference>
<dbReference type="KEGG" id="spu:578867"/>
<dbReference type="RefSeq" id="XP_030833350.1">
    <property type="nucleotide sequence ID" value="XM_030977490.1"/>
</dbReference>
<dbReference type="Pfam" id="PF03133">
    <property type="entry name" value="TTL"/>
    <property type="match status" value="1"/>
</dbReference>
<keyword evidence="9" id="KW-1185">Reference proteome</keyword>
<evidence type="ECO:0000256" key="4">
    <source>
        <dbReference type="ARBA" id="ARBA00022741"/>
    </source>
</evidence>
<feature type="region of interest" description="Disordered" evidence="7">
    <location>
        <begin position="928"/>
        <end position="1014"/>
    </location>
</feature>
<accession>A0A7M7N9L5</accession>
<reference evidence="8" key="2">
    <citation type="submission" date="2021-01" db="UniProtKB">
        <authorList>
            <consortium name="EnsemblMetazoa"/>
        </authorList>
    </citation>
    <scope>IDENTIFICATION</scope>
</reference>
<name>A0A7M7N9L5_STRPU</name>
<dbReference type="OrthoDB" id="202825at2759"/>
<reference evidence="9" key="1">
    <citation type="submission" date="2015-02" db="EMBL/GenBank/DDBJ databases">
        <title>Genome sequencing for Strongylocentrotus purpuratus.</title>
        <authorList>
            <person name="Murali S."/>
            <person name="Liu Y."/>
            <person name="Vee V."/>
            <person name="English A."/>
            <person name="Wang M."/>
            <person name="Skinner E."/>
            <person name="Han Y."/>
            <person name="Muzny D.M."/>
            <person name="Worley K.C."/>
            <person name="Gibbs R.A."/>
        </authorList>
    </citation>
    <scope>NUCLEOTIDE SEQUENCE</scope>
</reference>
<evidence type="ECO:0000256" key="5">
    <source>
        <dbReference type="ARBA" id="ARBA00022840"/>
    </source>
</evidence>
<feature type="compositionally biased region" description="Acidic residues" evidence="7">
    <location>
        <begin position="398"/>
        <end position="419"/>
    </location>
</feature>
<dbReference type="PROSITE" id="PS51221">
    <property type="entry name" value="TTL"/>
    <property type="match status" value="1"/>
</dbReference>
<keyword evidence="4" id="KW-0547">Nucleotide-binding</keyword>
<dbReference type="OMA" id="FICHGPY"/>
<dbReference type="GeneID" id="578867"/>
<feature type="compositionally biased region" description="Basic residues" evidence="7">
    <location>
        <begin position="270"/>
        <end position="286"/>
    </location>
</feature>
<feature type="region of interest" description="Disordered" evidence="7">
    <location>
        <begin position="390"/>
        <end position="419"/>
    </location>
</feature>
<dbReference type="InterPro" id="IPR004344">
    <property type="entry name" value="TTL/TTLL_fam"/>
</dbReference>
<keyword evidence="2" id="KW-0963">Cytoplasm</keyword>
<evidence type="ECO:0000256" key="2">
    <source>
        <dbReference type="ARBA" id="ARBA00022490"/>
    </source>
</evidence>
<feature type="region of interest" description="Disordered" evidence="7">
    <location>
        <begin position="99"/>
        <end position="121"/>
    </location>
</feature>
<dbReference type="Gene3D" id="3.30.470.20">
    <property type="entry name" value="ATP-grasp fold, B domain"/>
    <property type="match status" value="1"/>
</dbReference>
<evidence type="ECO:0000313" key="8">
    <source>
        <dbReference type="EnsemblMetazoa" id="XP_030833350"/>
    </source>
</evidence>
<feature type="compositionally biased region" description="Basic and acidic residues" evidence="7">
    <location>
        <begin position="185"/>
        <end position="195"/>
    </location>
</feature>
<evidence type="ECO:0000256" key="1">
    <source>
        <dbReference type="ARBA" id="ARBA00004245"/>
    </source>
</evidence>
<feature type="compositionally biased region" description="Polar residues" evidence="7">
    <location>
        <begin position="246"/>
        <end position="268"/>
    </location>
</feature>
<dbReference type="GO" id="GO:0005930">
    <property type="term" value="C:axoneme"/>
    <property type="evidence" value="ECO:0000318"/>
    <property type="project" value="GO_Central"/>
</dbReference>